<feature type="domain" description="Resolvase HTH" evidence="2">
    <location>
        <begin position="18"/>
        <end position="61"/>
    </location>
</feature>
<dbReference type="RefSeq" id="WP_346149304.1">
    <property type="nucleotide sequence ID" value="NZ_BAAATE010000011.1"/>
</dbReference>
<reference evidence="4" key="1">
    <citation type="journal article" date="2019" name="Int. J. Syst. Evol. Microbiol.">
        <title>The Global Catalogue of Microorganisms (GCM) 10K type strain sequencing project: providing services to taxonomists for standard genome sequencing and annotation.</title>
        <authorList>
            <consortium name="The Broad Institute Genomics Platform"/>
            <consortium name="The Broad Institute Genome Sequencing Center for Infectious Disease"/>
            <person name="Wu L."/>
            <person name="Ma J."/>
        </authorList>
    </citation>
    <scope>NUCLEOTIDE SEQUENCE [LARGE SCALE GENOMIC DNA]</scope>
    <source>
        <strain evidence="4">JCM 6835</strain>
    </source>
</reference>
<feature type="region of interest" description="Disordered" evidence="1">
    <location>
        <begin position="64"/>
        <end position="85"/>
    </location>
</feature>
<organism evidence="3 4">
    <name type="scientific">Nonomuraea recticatena</name>
    <dbReference type="NCBI Taxonomy" id="46178"/>
    <lineage>
        <taxon>Bacteria</taxon>
        <taxon>Bacillati</taxon>
        <taxon>Actinomycetota</taxon>
        <taxon>Actinomycetes</taxon>
        <taxon>Streptosporangiales</taxon>
        <taxon>Streptosporangiaceae</taxon>
        <taxon>Nonomuraea</taxon>
    </lineage>
</organism>
<feature type="region of interest" description="Disordered" evidence="1">
    <location>
        <begin position="1"/>
        <end position="35"/>
    </location>
</feature>
<comment type="caution">
    <text evidence="3">The sequence shown here is derived from an EMBL/GenBank/DDBJ whole genome shotgun (WGS) entry which is preliminary data.</text>
</comment>
<evidence type="ECO:0000256" key="1">
    <source>
        <dbReference type="SAM" id="MobiDB-lite"/>
    </source>
</evidence>
<feature type="compositionally biased region" description="Low complexity" evidence="1">
    <location>
        <begin position="19"/>
        <end position="32"/>
    </location>
</feature>
<dbReference type="InterPro" id="IPR009057">
    <property type="entry name" value="Homeodomain-like_sf"/>
</dbReference>
<proteinExistence type="predicted"/>
<name>A0ABP6ELG8_9ACTN</name>
<dbReference type="SUPFAM" id="SSF46689">
    <property type="entry name" value="Homeodomain-like"/>
    <property type="match status" value="1"/>
</dbReference>
<sequence>MRTPDGLATAHAHGRTGGRPPALDAAKPAAARARQERGESITAIAKHLGVGRFTLYRVLEEQDRPAAATTKQPAPAPMPSKAEDEACDAATYAARMTSAA</sequence>
<dbReference type="EMBL" id="BAAATE010000011">
    <property type="protein sequence ID" value="GAA2667692.1"/>
    <property type="molecule type" value="Genomic_DNA"/>
</dbReference>
<keyword evidence="4" id="KW-1185">Reference proteome</keyword>
<protein>
    <recommendedName>
        <fullName evidence="2">Resolvase HTH domain-containing protein</fullName>
    </recommendedName>
</protein>
<evidence type="ECO:0000313" key="3">
    <source>
        <dbReference type="EMBL" id="GAA2667692.1"/>
    </source>
</evidence>
<dbReference type="Proteomes" id="UP001501666">
    <property type="component" value="Unassembled WGS sequence"/>
</dbReference>
<evidence type="ECO:0000313" key="4">
    <source>
        <dbReference type="Proteomes" id="UP001501666"/>
    </source>
</evidence>
<accession>A0ABP6ELG8</accession>
<gene>
    <name evidence="3" type="ORF">GCM10010412_045310</name>
</gene>
<dbReference type="Pfam" id="PF02796">
    <property type="entry name" value="HTH_7"/>
    <property type="match status" value="1"/>
</dbReference>
<dbReference type="InterPro" id="IPR006120">
    <property type="entry name" value="Resolvase_HTH_dom"/>
</dbReference>
<evidence type="ECO:0000259" key="2">
    <source>
        <dbReference type="Pfam" id="PF02796"/>
    </source>
</evidence>
<dbReference type="Gene3D" id="1.10.10.60">
    <property type="entry name" value="Homeodomain-like"/>
    <property type="match status" value="1"/>
</dbReference>